<evidence type="ECO:0000256" key="3">
    <source>
        <dbReference type="ARBA" id="ARBA00007588"/>
    </source>
</evidence>
<evidence type="ECO:0000313" key="11">
    <source>
        <dbReference type="EMBL" id="TDZ33220.1"/>
    </source>
</evidence>
<evidence type="ECO:0000256" key="8">
    <source>
        <dbReference type="ARBA" id="ARBA00023002"/>
    </source>
</evidence>
<name>A0A4R8Q7L2_9PEZI</name>
<comment type="catalytic activity">
    <reaction evidence="9">
        <text>L-ornithine + NADPH + O2 = N(5)-hydroxy-L-ornithine + NADP(+) + H2O</text>
        <dbReference type="Rhea" id="RHEA:41508"/>
        <dbReference type="ChEBI" id="CHEBI:15377"/>
        <dbReference type="ChEBI" id="CHEBI:15379"/>
        <dbReference type="ChEBI" id="CHEBI:46911"/>
        <dbReference type="ChEBI" id="CHEBI:57783"/>
        <dbReference type="ChEBI" id="CHEBI:58349"/>
        <dbReference type="ChEBI" id="CHEBI:78275"/>
        <dbReference type="EC" id="1.14.13.196"/>
    </reaction>
</comment>
<keyword evidence="8" id="KW-0560">Oxidoreductase</keyword>
<proteinExistence type="inferred from homology"/>
<dbReference type="AlphaFoldDB" id="A0A4R8Q7L2"/>
<evidence type="ECO:0000256" key="5">
    <source>
        <dbReference type="ARBA" id="ARBA00022630"/>
    </source>
</evidence>
<evidence type="ECO:0000256" key="1">
    <source>
        <dbReference type="ARBA" id="ARBA00001974"/>
    </source>
</evidence>
<dbReference type="GO" id="GO:0050660">
    <property type="term" value="F:flavin adenine dinucleotide binding"/>
    <property type="evidence" value="ECO:0007669"/>
    <property type="project" value="TreeGrafter"/>
</dbReference>
<sequence>MTQATPRIRVLVDDLHSWIPAIPPFKGEESIDAVEYALRFIEVFSSRISSGDWNGFEDLFAEKCFWRDYLTLTFDKRTLHTSKDVADAWKALSQSHRPSGFSMEKDDDMTMEPAWVRMSPAYGTLDVPFRFRMDNPKLKCIGLARLIPGSEGEGWKIYTLTTAAVQLEDLPFRPLPRKTSSLIKESQRGKPQAQGLPSIDNDAILDAVIAGGSCNGIATATMIDSAGADAVVFDMETRAGGNWSTKRYESVRLHHPANMVQLPLFPVPEKFPKFLSGREYSQYLSAAVENLQLPFFGGVEVVSNFWDEARKLWRVKVRDVLDGTEMTLQAKNLILSTGFVFGQNDPKIPKVNGMDLFKGVVQHTAEYRTSEAYRGRDVLVVGSGNSAHDVAADLALNRDVQSVTLLQRNPTALFDYETVGNIMAMRYQGDIPVDTADFLEGSLPTGVLRDIFRSAIKGLALATRERSDALEKIGYMVDREPCVMTKLLQDRGKAFYIDHPKTFDLVFDGKIKIARGAVQEFQEDGVLVADKDTGEQRLAKVQGVVLGTGYEVVDLPRKLKETGFLDEASAEKLVNVSMLGVDKEGEIPGLTVSSGHPNLYFSGFGLIGNRTNARFVAIQVLADVTGQFPEKYPRL</sequence>
<keyword evidence="11" id="KW-0670">Pyruvate</keyword>
<comment type="cofactor">
    <cofactor evidence="1">
        <name>FAD</name>
        <dbReference type="ChEBI" id="CHEBI:57692"/>
    </cofactor>
</comment>
<keyword evidence="5" id="KW-0285">Flavoprotein</keyword>
<keyword evidence="6" id="KW-0274">FAD</keyword>
<comment type="caution">
    <text evidence="11">The sequence shown here is derived from an EMBL/GenBank/DDBJ whole genome shotgun (WGS) entry which is preliminary data.</text>
</comment>
<evidence type="ECO:0000313" key="12">
    <source>
        <dbReference type="Proteomes" id="UP000295083"/>
    </source>
</evidence>
<evidence type="ECO:0000256" key="4">
    <source>
        <dbReference type="ARBA" id="ARBA00012881"/>
    </source>
</evidence>
<dbReference type="Proteomes" id="UP000295083">
    <property type="component" value="Unassembled WGS sequence"/>
</dbReference>
<dbReference type="SUPFAM" id="SSF51905">
    <property type="entry name" value="FAD/NAD(P)-binding domain"/>
    <property type="match status" value="2"/>
</dbReference>
<evidence type="ECO:0000256" key="10">
    <source>
        <dbReference type="ARBA" id="ARBA00049248"/>
    </source>
</evidence>
<keyword evidence="7" id="KW-0521">NADP</keyword>
<dbReference type="Pfam" id="PF13450">
    <property type="entry name" value="NAD_binding_8"/>
    <property type="match status" value="1"/>
</dbReference>
<reference evidence="11 12" key="1">
    <citation type="submission" date="2018-11" db="EMBL/GenBank/DDBJ databases">
        <title>Genome sequence and assembly of Colletotrichum spinosum.</title>
        <authorList>
            <person name="Gan P."/>
            <person name="Shirasu K."/>
        </authorList>
    </citation>
    <scope>NUCLEOTIDE SEQUENCE [LARGE SCALE GENOMIC DNA]</scope>
    <source>
        <strain evidence="11 12">CBS 515.97</strain>
    </source>
</reference>
<dbReference type="Pfam" id="PF13434">
    <property type="entry name" value="Lys_Orn_oxgnase"/>
    <property type="match status" value="1"/>
</dbReference>
<evidence type="ECO:0000256" key="9">
    <source>
        <dbReference type="ARBA" id="ARBA00047598"/>
    </source>
</evidence>
<dbReference type="InterPro" id="IPR036188">
    <property type="entry name" value="FAD/NAD-bd_sf"/>
</dbReference>
<comment type="catalytic activity">
    <reaction evidence="10">
        <text>L-ornithine + NADH + O2 = N(5)-hydroxy-L-ornithine + NAD(+) + H2O</text>
        <dbReference type="Rhea" id="RHEA:41512"/>
        <dbReference type="ChEBI" id="CHEBI:15377"/>
        <dbReference type="ChEBI" id="CHEBI:15379"/>
        <dbReference type="ChEBI" id="CHEBI:46911"/>
        <dbReference type="ChEBI" id="CHEBI:57540"/>
        <dbReference type="ChEBI" id="CHEBI:57945"/>
        <dbReference type="ChEBI" id="CHEBI:78275"/>
        <dbReference type="EC" id="1.14.13.196"/>
    </reaction>
</comment>
<keyword evidence="11" id="KW-0503">Monooxygenase</keyword>
<dbReference type="InterPro" id="IPR050982">
    <property type="entry name" value="Auxin_biosynth/cation_transpt"/>
</dbReference>
<accession>A0A4R8Q7L2</accession>
<evidence type="ECO:0000256" key="7">
    <source>
        <dbReference type="ARBA" id="ARBA00022857"/>
    </source>
</evidence>
<comment type="pathway">
    <text evidence="2">Siderophore biosynthesis.</text>
</comment>
<dbReference type="EC" id="1.14.13.196" evidence="4"/>
<protein>
    <recommendedName>
        <fullName evidence="4">L-ornithine N(5)-monooxygenase [NAD(P)H]</fullName>
        <ecNumber evidence="4">1.14.13.196</ecNumber>
    </recommendedName>
</protein>
<dbReference type="EMBL" id="QAPG01000069">
    <property type="protein sequence ID" value="TDZ33220.1"/>
    <property type="molecule type" value="Genomic_DNA"/>
</dbReference>
<gene>
    <name evidence="11" type="primary">YUC9</name>
    <name evidence="11" type="ORF">C8035_v011496</name>
</gene>
<evidence type="ECO:0000256" key="2">
    <source>
        <dbReference type="ARBA" id="ARBA00004924"/>
    </source>
</evidence>
<dbReference type="GO" id="GO:0004497">
    <property type="term" value="F:monooxygenase activity"/>
    <property type="evidence" value="ECO:0007669"/>
    <property type="project" value="UniProtKB-KW"/>
</dbReference>
<dbReference type="PANTHER" id="PTHR43539">
    <property type="entry name" value="FLAVIN-BINDING MONOOXYGENASE-LIKE PROTEIN (AFU_ORTHOLOGUE AFUA_4G09220)"/>
    <property type="match status" value="1"/>
</dbReference>
<comment type="similarity">
    <text evidence="3">Belongs to the lysine N(6)-hydroxylase/L-ornithine N(5)-oxygenase family.</text>
</comment>
<organism evidence="11 12">
    <name type="scientific">Colletotrichum spinosum</name>
    <dbReference type="NCBI Taxonomy" id="1347390"/>
    <lineage>
        <taxon>Eukaryota</taxon>
        <taxon>Fungi</taxon>
        <taxon>Dikarya</taxon>
        <taxon>Ascomycota</taxon>
        <taxon>Pezizomycotina</taxon>
        <taxon>Sordariomycetes</taxon>
        <taxon>Hypocreomycetidae</taxon>
        <taxon>Glomerellales</taxon>
        <taxon>Glomerellaceae</taxon>
        <taxon>Colletotrichum</taxon>
        <taxon>Colletotrichum orbiculare species complex</taxon>
    </lineage>
</organism>
<dbReference type="PANTHER" id="PTHR43539:SF68">
    <property type="entry name" value="FLAVIN-BINDING MONOOXYGENASE-LIKE PROTEIN (AFU_ORTHOLOGUE AFUA_4G09220)"/>
    <property type="match status" value="1"/>
</dbReference>
<dbReference type="InterPro" id="IPR025700">
    <property type="entry name" value="Lys/Orn_oxygenase"/>
</dbReference>
<keyword evidence="12" id="KW-1185">Reference proteome</keyword>
<evidence type="ECO:0000256" key="6">
    <source>
        <dbReference type="ARBA" id="ARBA00022827"/>
    </source>
</evidence>
<dbReference type="Gene3D" id="3.50.50.60">
    <property type="entry name" value="FAD/NAD(P)-binding domain"/>
    <property type="match status" value="1"/>
</dbReference>